<evidence type="ECO:0000313" key="3">
    <source>
        <dbReference type="Proteomes" id="UP001177003"/>
    </source>
</evidence>
<dbReference type="EMBL" id="OX465080">
    <property type="protein sequence ID" value="CAI9282341.1"/>
    <property type="molecule type" value="Genomic_DNA"/>
</dbReference>
<gene>
    <name evidence="2" type="ORF">LSALG_LOCUS21984</name>
</gene>
<evidence type="ECO:0000256" key="1">
    <source>
        <dbReference type="SAM" id="MobiDB-lite"/>
    </source>
</evidence>
<evidence type="ECO:0000313" key="2">
    <source>
        <dbReference type="EMBL" id="CAI9282341.1"/>
    </source>
</evidence>
<feature type="region of interest" description="Disordered" evidence="1">
    <location>
        <begin position="1"/>
        <end position="70"/>
    </location>
</feature>
<proteinExistence type="predicted"/>
<dbReference type="AlphaFoldDB" id="A0AA36E461"/>
<protein>
    <submittedName>
        <fullName evidence="2">Uncharacterized protein</fullName>
    </submittedName>
</protein>
<accession>A0AA36E461</accession>
<feature type="compositionally biased region" description="Gly residues" evidence="1">
    <location>
        <begin position="54"/>
        <end position="70"/>
    </location>
</feature>
<sequence>MTALLTHPSAKDPLGRSAVGPPGPGEGAEEGLGGRALGASDIEGDGDGVAASGAGAGARTGAGEGVGGATAGVGLAVGETVGAATGAWAMHEVAKRANNKNTDRDNVAEAILLI</sequence>
<reference evidence="2" key="1">
    <citation type="submission" date="2023-04" db="EMBL/GenBank/DDBJ databases">
        <authorList>
            <person name="Vijverberg K."/>
            <person name="Xiong W."/>
            <person name="Schranz E."/>
        </authorList>
    </citation>
    <scope>NUCLEOTIDE SEQUENCE</scope>
</reference>
<organism evidence="2 3">
    <name type="scientific">Lactuca saligna</name>
    <name type="common">Willowleaf lettuce</name>
    <dbReference type="NCBI Taxonomy" id="75948"/>
    <lineage>
        <taxon>Eukaryota</taxon>
        <taxon>Viridiplantae</taxon>
        <taxon>Streptophyta</taxon>
        <taxon>Embryophyta</taxon>
        <taxon>Tracheophyta</taxon>
        <taxon>Spermatophyta</taxon>
        <taxon>Magnoliopsida</taxon>
        <taxon>eudicotyledons</taxon>
        <taxon>Gunneridae</taxon>
        <taxon>Pentapetalae</taxon>
        <taxon>asterids</taxon>
        <taxon>campanulids</taxon>
        <taxon>Asterales</taxon>
        <taxon>Asteraceae</taxon>
        <taxon>Cichorioideae</taxon>
        <taxon>Cichorieae</taxon>
        <taxon>Lactucinae</taxon>
        <taxon>Lactuca</taxon>
    </lineage>
</organism>
<dbReference type="Proteomes" id="UP001177003">
    <property type="component" value="Chromosome 4"/>
</dbReference>
<keyword evidence="3" id="KW-1185">Reference proteome</keyword>
<name>A0AA36E461_LACSI</name>